<dbReference type="Proteomes" id="UP000655287">
    <property type="component" value="Unassembled WGS sequence"/>
</dbReference>
<gene>
    <name evidence="6" type="ORF">Sru01_59300</name>
</gene>
<keyword evidence="3 5" id="KW-1133">Transmembrane helix</keyword>
<evidence type="ECO:0000313" key="7">
    <source>
        <dbReference type="Proteomes" id="UP000655287"/>
    </source>
</evidence>
<feature type="transmembrane region" description="Helical" evidence="5">
    <location>
        <begin position="246"/>
        <end position="264"/>
    </location>
</feature>
<comment type="caution">
    <text evidence="6">The sequence shown here is derived from an EMBL/GenBank/DDBJ whole genome shotgun (WGS) entry which is preliminary data.</text>
</comment>
<evidence type="ECO:0008006" key="8">
    <source>
        <dbReference type="Google" id="ProtNLM"/>
    </source>
</evidence>
<dbReference type="Pfam" id="PF01040">
    <property type="entry name" value="UbiA"/>
    <property type="match status" value="1"/>
</dbReference>
<reference evidence="6" key="1">
    <citation type="submission" date="2021-01" db="EMBL/GenBank/DDBJ databases">
        <title>Whole genome shotgun sequence of Sphaerisporangium rufum NBRC 109079.</title>
        <authorList>
            <person name="Komaki H."/>
            <person name="Tamura T."/>
        </authorList>
    </citation>
    <scope>NUCLEOTIDE SEQUENCE</scope>
    <source>
        <strain evidence="6">NBRC 109079</strain>
    </source>
</reference>
<feature type="transmembrane region" description="Helical" evidence="5">
    <location>
        <begin position="220"/>
        <end position="239"/>
    </location>
</feature>
<dbReference type="InterPro" id="IPR000537">
    <property type="entry name" value="UbiA_prenyltransferase"/>
</dbReference>
<evidence type="ECO:0000256" key="3">
    <source>
        <dbReference type="ARBA" id="ARBA00022989"/>
    </source>
</evidence>
<dbReference type="Gene3D" id="1.10.357.140">
    <property type="entry name" value="UbiA prenyltransferase"/>
    <property type="match status" value="1"/>
</dbReference>
<feature type="transmembrane region" description="Helical" evidence="5">
    <location>
        <begin position="128"/>
        <end position="146"/>
    </location>
</feature>
<protein>
    <recommendedName>
        <fullName evidence="8">4-hydroxybenzoate polyprenyltransferase</fullName>
    </recommendedName>
</protein>
<name>A0A919R834_9ACTN</name>
<dbReference type="AlphaFoldDB" id="A0A919R834"/>
<dbReference type="RefSeq" id="WP_203992454.1">
    <property type="nucleotide sequence ID" value="NZ_BOOU01000084.1"/>
</dbReference>
<organism evidence="6 7">
    <name type="scientific">Sphaerisporangium rufum</name>
    <dbReference type="NCBI Taxonomy" id="1381558"/>
    <lineage>
        <taxon>Bacteria</taxon>
        <taxon>Bacillati</taxon>
        <taxon>Actinomycetota</taxon>
        <taxon>Actinomycetes</taxon>
        <taxon>Streptosporangiales</taxon>
        <taxon>Streptosporangiaceae</taxon>
        <taxon>Sphaerisporangium</taxon>
    </lineage>
</organism>
<keyword evidence="7" id="KW-1185">Reference proteome</keyword>
<evidence type="ECO:0000256" key="4">
    <source>
        <dbReference type="ARBA" id="ARBA00023136"/>
    </source>
</evidence>
<keyword evidence="2 5" id="KW-0812">Transmembrane</keyword>
<comment type="subcellular location">
    <subcellularLocation>
        <location evidence="1">Membrane</location>
        <topology evidence="1">Multi-pass membrane protein</topology>
    </subcellularLocation>
</comment>
<sequence length="270" mass="26674">MLALIRACHPGPTAVVTVASAALATGAGRGAGGVVLVTAAVLAGQLSIGWSNDWIDRARDQEIGRTDKPLAGDGTSSRAVAAAALAALALCVPLSLAAGLLAGTVHLVAVGCGWLYNAWLKAGWASPLPFAAAFGLLPAFVTLGLPGQPWPAWWAMAAGALLGTGAHFANVVPDLPDDLALGVRGLPQRLGPTGARVGAAVLLVAASVVIALAPGRPGPLGVGGLVAVALALAGGLLLARRSVRRAAFAVTVAVAVIDLAMFAGQGTRLV</sequence>
<feature type="transmembrane region" description="Helical" evidence="5">
    <location>
        <begin position="193"/>
        <end position="214"/>
    </location>
</feature>
<dbReference type="EMBL" id="BOOU01000084">
    <property type="protein sequence ID" value="GII80948.1"/>
    <property type="molecule type" value="Genomic_DNA"/>
</dbReference>
<dbReference type="CDD" id="cd13956">
    <property type="entry name" value="PT_UbiA"/>
    <property type="match status" value="1"/>
</dbReference>
<keyword evidence="4 5" id="KW-0472">Membrane</keyword>
<evidence type="ECO:0000313" key="6">
    <source>
        <dbReference type="EMBL" id="GII80948.1"/>
    </source>
</evidence>
<feature type="transmembrane region" description="Helical" evidence="5">
    <location>
        <begin position="83"/>
        <end position="116"/>
    </location>
</feature>
<evidence type="ECO:0000256" key="1">
    <source>
        <dbReference type="ARBA" id="ARBA00004141"/>
    </source>
</evidence>
<accession>A0A919R834</accession>
<evidence type="ECO:0000256" key="5">
    <source>
        <dbReference type="SAM" id="Phobius"/>
    </source>
</evidence>
<proteinExistence type="predicted"/>
<dbReference type="InterPro" id="IPR044878">
    <property type="entry name" value="UbiA_sf"/>
</dbReference>
<dbReference type="GO" id="GO:0016765">
    <property type="term" value="F:transferase activity, transferring alkyl or aryl (other than methyl) groups"/>
    <property type="evidence" value="ECO:0007669"/>
    <property type="project" value="InterPro"/>
</dbReference>
<dbReference type="GO" id="GO:0016020">
    <property type="term" value="C:membrane"/>
    <property type="evidence" value="ECO:0007669"/>
    <property type="project" value="UniProtKB-SubCell"/>
</dbReference>
<evidence type="ECO:0000256" key="2">
    <source>
        <dbReference type="ARBA" id="ARBA00022692"/>
    </source>
</evidence>
<feature type="transmembrane region" description="Helical" evidence="5">
    <location>
        <begin position="152"/>
        <end position="172"/>
    </location>
</feature>